<dbReference type="InterPro" id="IPR003172">
    <property type="entry name" value="ML_dom"/>
</dbReference>
<accession>S7QMP8</accession>
<dbReference type="SMART" id="SM00737">
    <property type="entry name" value="ML"/>
    <property type="match status" value="1"/>
</dbReference>
<protein>
    <recommendedName>
        <fullName evidence="4">Phosphatidylglycerol/phosphatidylinositol transfer protein</fullName>
    </recommendedName>
</protein>
<evidence type="ECO:0000313" key="11">
    <source>
        <dbReference type="Proteomes" id="UP000030669"/>
    </source>
</evidence>
<evidence type="ECO:0000256" key="4">
    <source>
        <dbReference type="ARBA" id="ARBA00016056"/>
    </source>
</evidence>
<sequence>MTRLSLLATLALAFTGIALATPLDVQEALVPSDGTVRISESWDYSVCGADTDAIQIKSIDVSPDPPKPGSNMTVNVKAYVQEVIEEGAYVDVVVKMGYVKLLSKSFDICEEARKAEASVQCPVQKGDYEVEQVAELPKEIPPGKFVVNVRGYTADDDDMVCVDLNVDFRKKPFFKMGW</sequence>
<keyword evidence="6 8" id="KW-0732">Signal</keyword>
<dbReference type="InterPro" id="IPR036846">
    <property type="entry name" value="GM2-AP_sf"/>
</dbReference>
<dbReference type="GO" id="GO:0032934">
    <property type="term" value="F:sterol binding"/>
    <property type="evidence" value="ECO:0007669"/>
    <property type="project" value="InterPro"/>
</dbReference>
<dbReference type="Gene3D" id="2.70.220.10">
    <property type="entry name" value="Ganglioside GM2 activator"/>
    <property type="match status" value="1"/>
</dbReference>
<dbReference type="InterPro" id="IPR039670">
    <property type="entry name" value="NPC2-like"/>
</dbReference>
<dbReference type="FunFam" id="2.70.220.10:FF:000004">
    <property type="entry name" value="Related to phosphatidylglycerol/phosphatidylinositol transfer protein"/>
    <property type="match status" value="1"/>
</dbReference>
<keyword evidence="5" id="KW-0813">Transport</keyword>
<evidence type="ECO:0000256" key="3">
    <source>
        <dbReference type="ARBA" id="ARBA00011245"/>
    </source>
</evidence>
<evidence type="ECO:0000256" key="7">
    <source>
        <dbReference type="ARBA" id="ARBA00023055"/>
    </source>
</evidence>
<feature type="signal peptide" evidence="8">
    <location>
        <begin position="1"/>
        <end position="20"/>
    </location>
</feature>
<dbReference type="InterPro" id="IPR033917">
    <property type="entry name" value="ML_PG-PI_TP"/>
</dbReference>
<dbReference type="PANTHER" id="PTHR11306:SF0">
    <property type="entry name" value="PHOSPHATIDYLGLYCEROL_PHOSPHATIDYLINOSITOL TRANSFER PROTEIN"/>
    <property type="match status" value="1"/>
</dbReference>
<dbReference type="eggNOG" id="KOG4680">
    <property type="taxonomic scope" value="Eukaryota"/>
</dbReference>
<gene>
    <name evidence="10" type="ORF">GLOTRDRAFT_68638</name>
</gene>
<dbReference type="GeneID" id="19307907"/>
<proteinExistence type="inferred from homology"/>
<evidence type="ECO:0000256" key="2">
    <source>
        <dbReference type="ARBA" id="ARBA00006370"/>
    </source>
</evidence>
<dbReference type="SUPFAM" id="SSF81296">
    <property type="entry name" value="E set domains"/>
    <property type="match status" value="1"/>
</dbReference>
<dbReference type="Pfam" id="PF02221">
    <property type="entry name" value="E1_DerP2_DerF2"/>
    <property type="match status" value="1"/>
</dbReference>
<dbReference type="InterPro" id="IPR014756">
    <property type="entry name" value="Ig_E-set"/>
</dbReference>
<keyword evidence="11" id="KW-1185">Reference proteome</keyword>
<evidence type="ECO:0000259" key="9">
    <source>
        <dbReference type="SMART" id="SM00737"/>
    </source>
</evidence>
<dbReference type="AlphaFoldDB" id="S7QMP8"/>
<dbReference type="EMBL" id="KB469296">
    <property type="protein sequence ID" value="EPQ60743.1"/>
    <property type="molecule type" value="Genomic_DNA"/>
</dbReference>
<dbReference type="HOGENOM" id="CLU_097982_3_0_1"/>
<dbReference type="STRING" id="670483.S7QMP8"/>
<dbReference type="OrthoDB" id="6409159at2759"/>
<dbReference type="CDD" id="cd00917">
    <property type="entry name" value="PG-PI_TP"/>
    <property type="match status" value="1"/>
</dbReference>
<dbReference type="Proteomes" id="UP000030669">
    <property type="component" value="Unassembled WGS sequence"/>
</dbReference>
<dbReference type="PANTHER" id="PTHR11306">
    <property type="entry name" value="NIEMANN PICK TYPE C2 PROTEIN NPC2-RELATED"/>
    <property type="match status" value="1"/>
</dbReference>
<dbReference type="GO" id="GO:0032366">
    <property type="term" value="P:intracellular sterol transport"/>
    <property type="evidence" value="ECO:0007669"/>
    <property type="project" value="InterPro"/>
</dbReference>
<evidence type="ECO:0000256" key="6">
    <source>
        <dbReference type="ARBA" id="ARBA00022729"/>
    </source>
</evidence>
<name>S7QMP8_GLOTA</name>
<keyword evidence="7" id="KW-0445">Lipid transport</keyword>
<reference evidence="10 11" key="1">
    <citation type="journal article" date="2012" name="Science">
        <title>The Paleozoic origin of enzymatic lignin decomposition reconstructed from 31 fungal genomes.</title>
        <authorList>
            <person name="Floudas D."/>
            <person name="Binder M."/>
            <person name="Riley R."/>
            <person name="Barry K."/>
            <person name="Blanchette R.A."/>
            <person name="Henrissat B."/>
            <person name="Martinez A.T."/>
            <person name="Otillar R."/>
            <person name="Spatafora J.W."/>
            <person name="Yadav J.S."/>
            <person name="Aerts A."/>
            <person name="Benoit I."/>
            <person name="Boyd A."/>
            <person name="Carlson A."/>
            <person name="Copeland A."/>
            <person name="Coutinho P.M."/>
            <person name="de Vries R.P."/>
            <person name="Ferreira P."/>
            <person name="Findley K."/>
            <person name="Foster B."/>
            <person name="Gaskell J."/>
            <person name="Glotzer D."/>
            <person name="Gorecki P."/>
            <person name="Heitman J."/>
            <person name="Hesse C."/>
            <person name="Hori C."/>
            <person name="Igarashi K."/>
            <person name="Jurgens J.A."/>
            <person name="Kallen N."/>
            <person name="Kersten P."/>
            <person name="Kohler A."/>
            <person name="Kuees U."/>
            <person name="Kumar T.K.A."/>
            <person name="Kuo A."/>
            <person name="LaButti K."/>
            <person name="Larrondo L.F."/>
            <person name="Lindquist E."/>
            <person name="Ling A."/>
            <person name="Lombard V."/>
            <person name="Lucas S."/>
            <person name="Lundell T."/>
            <person name="Martin R."/>
            <person name="McLaughlin D.J."/>
            <person name="Morgenstern I."/>
            <person name="Morin E."/>
            <person name="Murat C."/>
            <person name="Nagy L.G."/>
            <person name="Nolan M."/>
            <person name="Ohm R.A."/>
            <person name="Patyshakuliyeva A."/>
            <person name="Rokas A."/>
            <person name="Ruiz-Duenas F.J."/>
            <person name="Sabat G."/>
            <person name="Salamov A."/>
            <person name="Samejima M."/>
            <person name="Schmutz J."/>
            <person name="Slot J.C."/>
            <person name="St John F."/>
            <person name="Stenlid J."/>
            <person name="Sun H."/>
            <person name="Sun S."/>
            <person name="Syed K."/>
            <person name="Tsang A."/>
            <person name="Wiebenga A."/>
            <person name="Young D."/>
            <person name="Pisabarro A."/>
            <person name="Eastwood D.C."/>
            <person name="Martin F."/>
            <person name="Cullen D."/>
            <person name="Grigoriev I.V."/>
            <person name="Hibbett D.S."/>
        </authorList>
    </citation>
    <scope>NUCLEOTIDE SEQUENCE [LARGE SCALE GENOMIC DNA]</scope>
    <source>
        <strain evidence="10 11">ATCC 11539</strain>
    </source>
</reference>
<feature type="domain" description="MD-2-related lipid-recognition" evidence="9">
    <location>
        <begin position="44"/>
        <end position="166"/>
    </location>
</feature>
<dbReference type="OMA" id="ASKYSYW"/>
<dbReference type="RefSeq" id="XP_007861078.1">
    <property type="nucleotide sequence ID" value="XM_007862887.1"/>
</dbReference>
<evidence type="ECO:0000256" key="5">
    <source>
        <dbReference type="ARBA" id="ARBA00022448"/>
    </source>
</evidence>
<comment type="subunit">
    <text evidence="3">Monomer.</text>
</comment>
<evidence type="ECO:0000256" key="8">
    <source>
        <dbReference type="SAM" id="SignalP"/>
    </source>
</evidence>
<feature type="chain" id="PRO_5004544491" description="Phosphatidylglycerol/phosphatidylinositol transfer protein" evidence="8">
    <location>
        <begin position="21"/>
        <end position="178"/>
    </location>
</feature>
<dbReference type="KEGG" id="gtr:GLOTRDRAFT_68638"/>
<comment type="similarity">
    <text evidence="2">Belongs to the NPC2 family.</text>
</comment>
<evidence type="ECO:0000313" key="10">
    <source>
        <dbReference type="EMBL" id="EPQ60743.1"/>
    </source>
</evidence>
<organism evidence="10 11">
    <name type="scientific">Gloeophyllum trabeum (strain ATCC 11539 / FP-39264 / Madison 617)</name>
    <name type="common">Brown rot fungus</name>
    <dbReference type="NCBI Taxonomy" id="670483"/>
    <lineage>
        <taxon>Eukaryota</taxon>
        <taxon>Fungi</taxon>
        <taxon>Dikarya</taxon>
        <taxon>Basidiomycota</taxon>
        <taxon>Agaricomycotina</taxon>
        <taxon>Agaricomycetes</taxon>
        <taxon>Gloeophyllales</taxon>
        <taxon>Gloeophyllaceae</taxon>
        <taxon>Gloeophyllum</taxon>
    </lineage>
</organism>
<comment type="function">
    <text evidence="1">Catalyzes the intermembrane transfer of phosphatidylglycerol and phosphatidylinositol.</text>
</comment>
<evidence type="ECO:0000256" key="1">
    <source>
        <dbReference type="ARBA" id="ARBA00002053"/>
    </source>
</evidence>